<dbReference type="InterPro" id="IPR013325">
    <property type="entry name" value="RNA_pol_sigma_r2"/>
</dbReference>
<keyword evidence="4 6" id="KW-0238">DNA-binding</keyword>
<organism evidence="9 10">
    <name type="scientific">Adhaeretor mobilis</name>
    <dbReference type="NCBI Taxonomy" id="1930276"/>
    <lineage>
        <taxon>Bacteria</taxon>
        <taxon>Pseudomonadati</taxon>
        <taxon>Planctomycetota</taxon>
        <taxon>Planctomycetia</taxon>
        <taxon>Pirellulales</taxon>
        <taxon>Lacipirellulaceae</taxon>
        <taxon>Adhaeretor</taxon>
    </lineage>
</organism>
<dbReference type="InterPro" id="IPR014284">
    <property type="entry name" value="RNA_pol_sigma-70_dom"/>
</dbReference>
<dbReference type="Gene3D" id="1.10.1740.10">
    <property type="match status" value="1"/>
</dbReference>
<evidence type="ECO:0000313" key="9">
    <source>
        <dbReference type="EMBL" id="QDT01346.1"/>
    </source>
</evidence>
<dbReference type="Pfam" id="PF08281">
    <property type="entry name" value="Sigma70_r4_2"/>
    <property type="match status" value="1"/>
</dbReference>
<evidence type="ECO:0000256" key="6">
    <source>
        <dbReference type="RuleBase" id="RU000716"/>
    </source>
</evidence>
<proteinExistence type="inferred from homology"/>
<dbReference type="Pfam" id="PF04542">
    <property type="entry name" value="Sigma70_r2"/>
    <property type="match status" value="1"/>
</dbReference>
<accession>A0A517N2I4</accession>
<dbReference type="EMBL" id="CP036263">
    <property type="protein sequence ID" value="QDT01346.1"/>
    <property type="molecule type" value="Genomic_DNA"/>
</dbReference>
<evidence type="ECO:0000259" key="8">
    <source>
        <dbReference type="Pfam" id="PF08281"/>
    </source>
</evidence>
<dbReference type="InterPro" id="IPR013324">
    <property type="entry name" value="RNA_pol_sigma_r3/r4-like"/>
</dbReference>
<evidence type="ECO:0000259" key="7">
    <source>
        <dbReference type="Pfam" id="PF04542"/>
    </source>
</evidence>
<keyword evidence="10" id="KW-1185">Reference proteome</keyword>
<dbReference type="PANTHER" id="PTHR43133">
    <property type="entry name" value="RNA POLYMERASE ECF-TYPE SIGMA FACTO"/>
    <property type="match status" value="1"/>
</dbReference>
<dbReference type="GO" id="GO:0016987">
    <property type="term" value="F:sigma factor activity"/>
    <property type="evidence" value="ECO:0007669"/>
    <property type="project" value="UniProtKB-KW"/>
</dbReference>
<dbReference type="NCBIfam" id="TIGR02937">
    <property type="entry name" value="sigma70-ECF"/>
    <property type="match status" value="1"/>
</dbReference>
<dbReference type="InterPro" id="IPR007627">
    <property type="entry name" value="RNA_pol_sigma70_r2"/>
</dbReference>
<protein>
    <recommendedName>
        <fullName evidence="6">RNA polymerase sigma factor</fullName>
    </recommendedName>
</protein>
<gene>
    <name evidence="9" type="primary">rpoE_3</name>
    <name evidence="9" type="ORF">HG15A2_46880</name>
</gene>
<evidence type="ECO:0000313" key="10">
    <source>
        <dbReference type="Proteomes" id="UP000319852"/>
    </source>
</evidence>
<dbReference type="KEGG" id="amob:HG15A2_46880"/>
<feature type="domain" description="RNA polymerase sigma factor 70 region 4 type 2" evidence="8">
    <location>
        <begin position="147"/>
        <end position="196"/>
    </location>
</feature>
<dbReference type="InterPro" id="IPR000838">
    <property type="entry name" value="RNA_pol_sigma70_ECF_CS"/>
</dbReference>
<reference evidence="9 10" key="1">
    <citation type="submission" date="2019-02" db="EMBL/GenBank/DDBJ databases">
        <title>Deep-cultivation of Planctomycetes and their phenomic and genomic characterization uncovers novel biology.</title>
        <authorList>
            <person name="Wiegand S."/>
            <person name="Jogler M."/>
            <person name="Boedeker C."/>
            <person name="Pinto D."/>
            <person name="Vollmers J."/>
            <person name="Rivas-Marin E."/>
            <person name="Kohn T."/>
            <person name="Peeters S.H."/>
            <person name="Heuer A."/>
            <person name="Rast P."/>
            <person name="Oberbeckmann S."/>
            <person name="Bunk B."/>
            <person name="Jeske O."/>
            <person name="Meyerdierks A."/>
            <person name="Storesund J.E."/>
            <person name="Kallscheuer N."/>
            <person name="Luecker S."/>
            <person name="Lage O.M."/>
            <person name="Pohl T."/>
            <person name="Merkel B.J."/>
            <person name="Hornburger P."/>
            <person name="Mueller R.-W."/>
            <person name="Bruemmer F."/>
            <person name="Labrenz M."/>
            <person name="Spormann A.M."/>
            <person name="Op den Camp H."/>
            <person name="Overmann J."/>
            <person name="Amann R."/>
            <person name="Jetten M.S.M."/>
            <person name="Mascher T."/>
            <person name="Medema M.H."/>
            <person name="Devos D.P."/>
            <person name="Kaster A.-K."/>
            <person name="Ovreas L."/>
            <person name="Rohde M."/>
            <person name="Galperin M.Y."/>
            <person name="Jogler C."/>
        </authorList>
    </citation>
    <scope>NUCLEOTIDE SEQUENCE [LARGE SCALE GENOMIC DNA]</scope>
    <source>
        <strain evidence="9 10">HG15A2</strain>
    </source>
</reference>
<evidence type="ECO:0000256" key="3">
    <source>
        <dbReference type="ARBA" id="ARBA00023082"/>
    </source>
</evidence>
<name>A0A517N2I4_9BACT</name>
<dbReference type="PANTHER" id="PTHR43133:SF8">
    <property type="entry name" value="RNA POLYMERASE SIGMA FACTOR HI_1459-RELATED"/>
    <property type="match status" value="1"/>
</dbReference>
<keyword evidence="2 6" id="KW-0805">Transcription regulation</keyword>
<keyword evidence="5 6" id="KW-0804">Transcription</keyword>
<evidence type="ECO:0000256" key="1">
    <source>
        <dbReference type="ARBA" id="ARBA00010641"/>
    </source>
</evidence>
<dbReference type="InterPro" id="IPR036388">
    <property type="entry name" value="WH-like_DNA-bd_sf"/>
</dbReference>
<dbReference type="PROSITE" id="PS01063">
    <property type="entry name" value="SIGMA70_ECF"/>
    <property type="match status" value="1"/>
</dbReference>
<evidence type="ECO:0000256" key="4">
    <source>
        <dbReference type="ARBA" id="ARBA00023125"/>
    </source>
</evidence>
<evidence type="ECO:0000256" key="2">
    <source>
        <dbReference type="ARBA" id="ARBA00023015"/>
    </source>
</evidence>
<dbReference type="GO" id="GO:0003677">
    <property type="term" value="F:DNA binding"/>
    <property type="evidence" value="ECO:0007669"/>
    <property type="project" value="UniProtKB-KW"/>
</dbReference>
<keyword evidence="3 6" id="KW-0731">Sigma factor</keyword>
<dbReference type="RefSeq" id="WP_218932178.1">
    <property type="nucleotide sequence ID" value="NZ_CP036263.1"/>
</dbReference>
<dbReference type="SUPFAM" id="SSF88659">
    <property type="entry name" value="Sigma3 and sigma4 domains of RNA polymerase sigma factors"/>
    <property type="match status" value="1"/>
</dbReference>
<dbReference type="SUPFAM" id="SSF88946">
    <property type="entry name" value="Sigma2 domain of RNA polymerase sigma factors"/>
    <property type="match status" value="1"/>
</dbReference>
<dbReference type="GO" id="GO:0006352">
    <property type="term" value="P:DNA-templated transcription initiation"/>
    <property type="evidence" value="ECO:0007669"/>
    <property type="project" value="InterPro"/>
</dbReference>
<dbReference type="InterPro" id="IPR013249">
    <property type="entry name" value="RNA_pol_sigma70_r4_t2"/>
</dbReference>
<comment type="similarity">
    <text evidence="1 6">Belongs to the sigma-70 factor family. ECF subfamily.</text>
</comment>
<dbReference type="InterPro" id="IPR039425">
    <property type="entry name" value="RNA_pol_sigma-70-like"/>
</dbReference>
<dbReference type="Gene3D" id="1.10.10.10">
    <property type="entry name" value="Winged helix-like DNA-binding domain superfamily/Winged helix DNA-binding domain"/>
    <property type="match status" value="1"/>
</dbReference>
<sequence>MAISDTTAQRYTSSDPDVRLMLRVRDDDAQAFEQLVENYQNRLVSLMTHLVGKRDMAEDLAQDVFLRVYRARKRYVPGSKFSTWLFTIANNVASNARRSLARRQEVNLAARNSGEENFNGLEVQAVAASGQMPTRQLDKAELRDIVNVAIATLDQRQRMAVLLNKFEHLSYQEIGEVMHLSGPAVKSLLSRARANLRDVIQPYMQQGQKVE</sequence>
<evidence type="ECO:0000256" key="5">
    <source>
        <dbReference type="ARBA" id="ARBA00023163"/>
    </source>
</evidence>
<dbReference type="CDD" id="cd06171">
    <property type="entry name" value="Sigma70_r4"/>
    <property type="match status" value="1"/>
</dbReference>
<dbReference type="Proteomes" id="UP000319852">
    <property type="component" value="Chromosome"/>
</dbReference>
<dbReference type="AlphaFoldDB" id="A0A517N2I4"/>
<feature type="domain" description="RNA polymerase sigma-70 region 2" evidence="7">
    <location>
        <begin position="35"/>
        <end position="102"/>
    </location>
</feature>